<keyword evidence="1" id="KW-0812">Transmembrane</keyword>
<gene>
    <name evidence="2" type="ORF">ERS132531_00185</name>
</gene>
<keyword evidence="1" id="KW-1133">Transmembrane helix</keyword>
<keyword evidence="1" id="KW-0472">Membrane</keyword>
<name>A0A116QW23_STRSU</name>
<accession>A0A116QW23</accession>
<evidence type="ECO:0000256" key="1">
    <source>
        <dbReference type="SAM" id="Phobius"/>
    </source>
</evidence>
<evidence type="ECO:0000313" key="3">
    <source>
        <dbReference type="Proteomes" id="UP000074903"/>
    </source>
</evidence>
<organism evidence="2 3">
    <name type="scientific">Streptococcus suis</name>
    <dbReference type="NCBI Taxonomy" id="1307"/>
    <lineage>
        <taxon>Bacteria</taxon>
        <taxon>Bacillati</taxon>
        <taxon>Bacillota</taxon>
        <taxon>Bacilli</taxon>
        <taxon>Lactobacillales</taxon>
        <taxon>Streptococcaceae</taxon>
        <taxon>Streptococcus</taxon>
    </lineage>
</organism>
<dbReference type="Proteomes" id="UP000074903">
    <property type="component" value="Unassembled WGS sequence"/>
</dbReference>
<protein>
    <submittedName>
        <fullName evidence="2">Uncharacterized protein</fullName>
    </submittedName>
</protein>
<evidence type="ECO:0000313" key="2">
    <source>
        <dbReference type="EMBL" id="CYX34722.1"/>
    </source>
</evidence>
<dbReference type="EMBL" id="FILX01000002">
    <property type="protein sequence ID" value="CYX34722.1"/>
    <property type="molecule type" value="Genomic_DNA"/>
</dbReference>
<proteinExistence type="predicted"/>
<sequence>MNKWIKKLFWEIFPKNKEEREKYFDWCIQYSKVFYPVGMLLNIYATIMLFLTELLTYSLVILLFPLTRIELRIHANEYRKQRKKNND</sequence>
<dbReference type="AlphaFoldDB" id="A0A116QW23"/>
<dbReference type="RefSeq" id="WP_044765353.1">
    <property type="nucleotide sequence ID" value="NZ_CEHB01000071.1"/>
</dbReference>
<reference evidence="2 3" key="1">
    <citation type="submission" date="2016-02" db="EMBL/GenBank/DDBJ databases">
        <authorList>
            <consortium name="Pathogen Informatics"/>
        </authorList>
    </citation>
    <scope>NUCLEOTIDE SEQUENCE [LARGE SCALE GENOMIC DNA]</scope>
    <source>
        <strain evidence="2 3">SS993</strain>
    </source>
</reference>
<feature type="transmembrane region" description="Helical" evidence="1">
    <location>
        <begin position="43"/>
        <end position="64"/>
    </location>
</feature>